<protein>
    <submittedName>
        <fullName evidence="1">Uncharacterized protein</fullName>
    </submittedName>
</protein>
<comment type="caution">
    <text evidence="1">The sequence shown here is derived from an EMBL/GenBank/DDBJ whole genome shotgun (WGS) entry which is preliminary data.</text>
</comment>
<dbReference type="AlphaFoldDB" id="A0A7V8J480"/>
<evidence type="ECO:0000313" key="1">
    <source>
        <dbReference type="EMBL" id="KAF0254312.1"/>
    </source>
</evidence>
<reference evidence="1 2" key="1">
    <citation type="submission" date="2019-12" db="EMBL/GenBank/DDBJ databases">
        <authorList>
            <person name="Woiski C."/>
        </authorList>
    </citation>
    <scope>NUCLEOTIDE SEQUENCE [LARGE SCALE GENOMIC DNA]</scope>
    <source>
        <strain evidence="1 2">BOE100</strain>
    </source>
</reference>
<gene>
    <name evidence="1" type="ORF">GN299_13730</name>
</gene>
<accession>A0A7V8J480</accession>
<sequence>MSKMVELFKGMMPQLEVIEDGPGQWKAFVIPFPEQIPHYYFRAFGGTAQLALRKAIVKFRRAKRLTGFHAVMADFNVPPITA</sequence>
<name>A0A7V8J480_PSEPU</name>
<dbReference type="EMBL" id="WOWR01000015">
    <property type="protein sequence ID" value="KAF0254312.1"/>
    <property type="molecule type" value="Genomic_DNA"/>
</dbReference>
<organism evidence="1 2">
    <name type="scientific">Pseudomonas putida</name>
    <name type="common">Arthrobacter siderocapsulatus</name>
    <dbReference type="NCBI Taxonomy" id="303"/>
    <lineage>
        <taxon>Bacteria</taxon>
        <taxon>Pseudomonadati</taxon>
        <taxon>Pseudomonadota</taxon>
        <taxon>Gammaproteobacteria</taxon>
        <taxon>Pseudomonadales</taxon>
        <taxon>Pseudomonadaceae</taxon>
        <taxon>Pseudomonas</taxon>
    </lineage>
</organism>
<evidence type="ECO:0000313" key="2">
    <source>
        <dbReference type="Proteomes" id="UP000442695"/>
    </source>
</evidence>
<dbReference type="Proteomes" id="UP000442695">
    <property type="component" value="Unassembled WGS sequence"/>
</dbReference>
<proteinExistence type="predicted"/>
<dbReference type="RefSeq" id="WP_156859044.1">
    <property type="nucleotide sequence ID" value="NZ_WOWR01000015.1"/>
</dbReference>